<feature type="domain" description="Microcin J25-processing protein McjB C-terminal" evidence="1">
    <location>
        <begin position="104"/>
        <end position="217"/>
    </location>
</feature>
<dbReference type="NCBIfam" id="NF033537">
    <property type="entry name" value="lasso_biosyn_B2"/>
    <property type="match status" value="1"/>
</dbReference>
<comment type="caution">
    <text evidence="2">The sequence shown here is derived from an EMBL/GenBank/DDBJ whole genome shotgun (WGS) entry which is preliminary data.</text>
</comment>
<dbReference type="Pfam" id="PF13471">
    <property type="entry name" value="Transglut_core3"/>
    <property type="match status" value="1"/>
</dbReference>
<sequence>MAHPLRAGLAFCFVNERPVFLDVTRDRYFTIQGSLEAAFKELVAGRDLSRDSIDRLLSAGILEPEGGGPNIPSPPRIVSPGRSVIEGWFADRRAGLAATVKTAICLVRSRRRLQRDGFARIIDELRARKRHTGDARHSFIEARAAEFQAARCLFPAPPNCLPDSLALLDYLYNQGVVADLVIGVRMAPSGAHCWVQTREALLNEAVDYAGSFTPILTA</sequence>
<dbReference type="InterPro" id="IPR032708">
    <property type="entry name" value="McjB_C"/>
</dbReference>
<gene>
    <name evidence="2" type="ORF">ACFMB1_07400</name>
</gene>
<evidence type="ECO:0000313" key="3">
    <source>
        <dbReference type="Proteomes" id="UP001596116"/>
    </source>
</evidence>
<proteinExistence type="predicted"/>
<dbReference type="Proteomes" id="UP001596116">
    <property type="component" value="Unassembled WGS sequence"/>
</dbReference>
<dbReference type="InterPro" id="IPR053521">
    <property type="entry name" value="McjB-like"/>
</dbReference>
<reference evidence="2 3" key="1">
    <citation type="submission" date="2024-09" db="EMBL/GenBank/DDBJ databases">
        <authorList>
            <person name="Zhang Z.-H."/>
        </authorList>
    </citation>
    <scope>NUCLEOTIDE SEQUENCE [LARGE SCALE GENOMIC DNA]</scope>
    <source>
        <strain evidence="2 3">HHTR114</strain>
    </source>
</reference>
<protein>
    <submittedName>
        <fullName evidence="2">Lasso peptide biosynthesis B2 protein</fullName>
    </submittedName>
</protein>
<dbReference type="RefSeq" id="WP_379879313.1">
    <property type="nucleotide sequence ID" value="NZ_JBHPON010000001.1"/>
</dbReference>
<keyword evidence="3" id="KW-1185">Reference proteome</keyword>
<evidence type="ECO:0000313" key="2">
    <source>
        <dbReference type="EMBL" id="MFC6035364.1"/>
    </source>
</evidence>
<name>A0ABW1KTV9_9PROT</name>
<organism evidence="2 3">
    <name type="scientific">Hyphococcus aureus</name>
    <dbReference type="NCBI Taxonomy" id="2666033"/>
    <lineage>
        <taxon>Bacteria</taxon>
        <taxon>Pseudomonadati</taxon>
        <taxon>Pseudomonadota</taxon>
        <taxon>Alphaproteobacteria</taxon>
        <taxon>Parvularculales</taxon>
        <taxon>Parvularculaceae</taxon>
        <taxon>Hyphococcus</taxon>
    </lineage>
</organism>
<evidence type="ECO:0000259" key="1">
    <source>
        <dbReference type="Pfam" id="PF13471"/>
    </source>
</evidence>
<accession>A0ABW1KTV9</accession>
<dbReference type="EMBL" id="JBHPON010000001">
    <property type="protein sequence ID" value="MFC6035364.1"/>
    <property type="molecule type" value="Genomic_DNA"/>
</dbReference>